<organism evidence="2 3">
    <name type="scientific">Naegleria lovaniensis</name>
    <name type="common">Amoeba</name>
    <dbReference type="NCBI Taxonomy" id="51637"/>
    <lineage>
        <taxon>Eukaryota</taxon>
        <taxon>Discoba</taxon>
        <taxon>Heterolobosea</taxon>
        <taxon>Tetramitia</taxon>
        <taxon>Eutetramitia</taxon>
        <taxon>Vahlkampfiidae</taxon>
        <taxon>Naegleria</taxon>
    </lineage>
</organism>
<dbReference type="EMBL" id="PYSW02000009">
    <property type="protein sequence ID" value="KAG2388604.1"/>
    <property type="molecule type" value="Genomic_DNA"/>
</dbReference>
<sequence>MVQHFLFINFSKGLCCKNLGRSIDPNSYQGMHMSDVMELIEEGGDWRGDRLAIVGEYADDDIANKLVIPGLVHSFKSGKRRQLQQQQQQQANQTTTTTTIKTTTSNTPSVSSQIQSSSEQSIEEEAKQFEAELKKLLKEDGSPFEFLTKRMKGIKIHSPAIYFDEGKYIVNHTKKQYVSKAKFRAPLSAALNAMISCIQDKVGKWSGDSISVVTDIEPYKLYGDVTDLAERTYIQLSKENHNNAEDHDF</sequence>
<evidence type="ECO:0000313" key="3">
    <source>
        <dbReference type="Proteomes" id="UP000816034"/>
    </source>
</evidence>
<proteinExistence type="predicted"/>
<keyword evidence="3" id="KW-1185">Reference proteome</keyword>
<reference evidence="2 3" key="1">
    <citation type="journal article" date="2018" name="BMC Genomics">
        <title>The genome of Naegleria lovaniensis, the basis for a comparative approach to unravel pathogenicity factors of the human pathogenic amoeba N. fowleri.</title>
        <authorList>
            <person name="Liechti N."/>
            <person name="Schurch N."/>
            <person name="Bruggmann R."/>
            <person name="Wittwer M."/>
        </authorList>
    </citation>
    <scope>NUCLEOTIDE SEQUENCE [LARGE SCALE GENOMIC DNA]</scope>
    <source>
        <strain evidence="2 3">ATCC 30569</strain>
    </source>
</reference>
<evidence type="ECO:0000313" key="2">
    <source>
        <dbReference type="EMBL" id="KAG2388604.1"/>
    </source>
</evidence>
<gene>
    <name evidence="2" type="ORF">C9374_000043</name>
</gene>
<dbReference type="GeneID" id="68092505"/>
<protein>
    <submittedName>
        <fullName evidence="2">Uncharacterized protein</fullName>
    </submittedName>
</protein>
<evidence type="ECO:0000256" key="1">
    <source>
        <dbReference type="SAM" id="MobiDB-lite"/>
    </source>
</evidence>
<feature type="compositionally biased region" description="Low complexity" evidence="1">
    <location>
        <begin position="111"/>
        <end position="120"/>
    </location>
</feature>
<accession>A0AA88GZ17</accession>
<dbReference type="Proteomes" id="UP000816034">
    <property type="component" value="Unassembled WGS sequence"/>
</dbReference>
<dbReference type="RefSeq" id="XP_044552596.1">
    <property type="nucleotide sequence ID" value="XM_044693923.1"/>
</dbReference>
<feature type="compositionally biased region" description="Low complexity" evidence="1">
    <location>
        <begin position="86"/>
        <end position="104"/>
    </location>
</feature>
<comment type="caution">
    <text evidence="2">The sequence shown here is derived from an EMBL/GenBank/DDBJ whole genome shotgun (WGS) entry which is preliminary data.</text>
</comment>
<feature type="region of interest" description="Disordered" evidence="1">
    <location>
        <begin position="86"/>
        <end position="123"/>
    </location>
</feature>
<dbReference type="AlphaFoldDB" id="A0AA88GZ17"/>
<name>A0AA88GZ17_NAELO</name>